<dbReference type="EMBL" id="DS547165">
    <property type="protein sequence ID" value="EDQ99428.1"/>
    <property type="molecule type" value="Genomic_DNA"/>
</dbReference>
<dbReference type="Proteomes" id="UP000001194">
    <property type="component" value="Unassembled WGS sequence"/>
</dbReference>
<dbReference type="RefSeq" id="XP_001889979.1">
    <property type="nucleotide sequence ID" value="XM_001889944.1"/>
</dbReference>
<accession>B0E1B0</accession>
<keyword evidence="1" id="KW-0472">Membrane</keyword>
<dbReference type="KEGG" id="lbc:LACBIDRAFT_335083"/>
<name>B0E1B0_LACBS</name>
<evidence type="ECO:0000256" key="1">
    <source>
        <dbReference type="SAM" id="Phobius"/>
    </source>
</evidence>
<protein>
    <submittedName>
        <fullName evidence="2">Predicted protein</fullName>
    </submittedName>
</protein>
<feature type="transmembrane region" description="Helical" evidence="1">
    <location>
        <begin position="201"/>
        <end position="227"/>
    </location>
</feature>
<evidence type="ECO:0000313" key="2">
    <source>
        <dbReference type="EMBL" id="EDQ99428.1"/>
    </source>
</evidence>
<sequence>MGNYDISGSTMPVYVGKSGFADEVLMDKQLPLFHDDGEFSPYSADIGVGGLLPDNYWGPSITGRLGDPHIVSEARLFIFRVGRFDSDVWPCPQNYTIDPGFQVNLHGYRFPGYYTDCFAIAKMTYRAGAITCQSRNCRLISSTIVEAQPPFSLVGDPLTSMALALAPLLCTNFFFSNYAVPSNYGTRRNLAIELTLRAYQAAWAALSNVLITLHLWVWVLGLLFTYYQSHCNHPWVEDVAMAITRAGLANLSDGHPTKLVNAQCRLIGD</sequence>
<proteinExistence type="predicted"/>
<dbReference type="HOGENOM" id="CLU_1034656_0_0_1"/>
<dbReference type="AlphaFoldDB" id="B0E1B0"/>
<dbReference type="GeneID" id="6085573"/>
<keyword evidence="1" id="KW-0812">Transmembrane</keyword>
<organism evidence="3">
    <name type="scientific">Laccaria bicolor (strain S238N-H82 / ATCC MYA-4686)</name>
    <name type="common">Bicoloured deceiver</name>
    <name type="synonym">Laccaria laccata var. bicolor</name>
    <dbReference type="NCBI Taxonomy" id="486041"/>
    <lineage>
        <taxon>Eukaryota</taxon>
        <taxon>Fungi</taxon>
        <taxon>Dikarya</taxon>
        <taxon>Basidiomycota</taxon>
        <taxon>Agaricomycotina</taxon>
        <taxon>Agaricomycetes</taxon>
        <taxon>Agaricomycetidae</taxon>
        <taxon>Agaricales</taxon>
        <taxon>Agaricineae</taxon>
        <taxon>Hydnangiaceae</taxon>
        <taxon>Laccaria</taxon>
    </lineage>
</organism>
<keyword evidence="1" id="KW-1133">Transmembrane helix</keyword>
<dbReference type="OrthoDB" id="3208378at2759"/>
<gene>
    <name evidence="2" type="ORF">LACBIDRAFT_335083</name>
</gene>
<feature type="transmembrane region" description="Helical" evidence="1">
    <location>
        <begin position="158"/>
        <end position="180"/>
    </location>
</feature>
<reference evidence="2 3" key="1">
    <citation type="journal article" date="2008" name="Nature">
        <title>The genome of Laccaria bicolor provides insights into mycorrhizal symbiosis.</title>
        <authorList>
            <person name="Martin F."/>
            <person name="Aerts A."/>
            <person name="Ahren D."/>
            <person name="Brun A."/>
            <person name="Danchin E.G.J."/>
            <person name="Duchaussoy F."/>
            <person name="Gibon J."/>
            <person name="Kohler A."/>
            <person name="Lindquist E."/>
            <person name="Pereda V."/>
            <person name="Salamov A."/>
            <person name="Shapiro H.J."/>
            <person name="Wuyts J."/>
            <person name="Blaudez D."/>
            <person name="Buee M."/>
            <person name="Brokstein P."/>
            <person name="Canbaeck B."/>
            <person name="Cohen D."/>
            <person name="Courty P.E."/>
            <person name="Coutinho P.M."/>
            <person name="Delaruelle C."/>
            <person name="Detter J.C."/>
            <person name="Deveau A."/>
            <person name="DiFazio S."/>
            <person name="Duplessis S."/>
            <person name="Fraissinet-Tachet L."/>
            <person name="Lucic E."/>
            <person name="Frey-Klett P."/>
            <person name="Fourrey C."/>
            <person name="Feussner I."/>
            <person name="Gay G."/>
            <person name="Grimwood J."/>
            <person name="Hoegger P.J."/>
            <person name="Jain P."/>
            <person name="Kilaru S."/>
            <person name="Labbe J."/>
            <person name="Lin Y.C."/>
            <person name="Legue V."/>
            <person name="Le Tacon F."/>
            <person name="Marmeisse R."/>
            <person name="Melayah D."/>
            <person name="Montanini B."/>
            <person name="Muratet M."/>
            <person name="Nehls U."/>
            <person name="Niculita-Hirzel H."/>
            <person name="Oudot-Le Secq M.P."/>
            <person name="Peter M."/>
            <person name="Quesneville H."/>
            <person name="Rajashekar B."/>
            <person name="Reich M."/>
            <person name="Rouhier N."/>
            <person name="Schmutz J."/>
            <person name="Yin T."/>
            <person name="Chalot M."/>
            <person name="Henrissat B."/>
            <person name="Kuees U."/>
            <person name="Lucas S."/>
            <person name="Van de Peer Y."/>
            <person name="Podila G.K."/>
            <person name="Polle A."/>
            <person name="Pukkila P.J."/>
            <person name="Richardson P.M."/>
            <person name="Rouze P."/>
            <person name="Sanders I.R."/>
            <person name="Stajich J.E."/>
            <person name="Tunlid A."/>
            <person name="Tuskan G."/>
            <person name="Grigoriev I.V."/>
        </authorList>
    </citation>
    <scope>NUCLEOTIDE SEQUENCE [LARGE SCALE GENOMIC DNA]</scope>
    <source>
        <strain evidence="3">S238N-H82 / ATCC MYA-4686</strain>
    </source>
</reference>
<keyword evidence="3" id="KW-1185">Reference proteome</keyword>
<evidence type="ECO:0000313" key="3">
    <source>
        <dbReference type="Proteomes" id="UP000001194"/>
    </source>
</evidence>
<dbReference type="InParanoid" id="B0E1B0"/>